<dbReference type="AlphaFoldDB" id="A0A9R1D6W8"/>
<organism evidence="1 2">
    <name type="scientific">Natronomonas aquatica</name>
    <dbReference type="NCBI Taxonomy" id="2841590"/>
    <lineage>
        <taxon>Archaea</taxon>
        <taxon>Methanobacteriati</taxon>
        <taxon>Methanobacteriota</taxon>
        <taxon>Stenosarchaea group</taxon>
        <taxon>Halobacteria</taxon>
        <taxon>Halobacteriales</taxon>
        <taxon>Natronomonadaceae</taxon>
        <taxon>Natronomonas</taxon>
    </lineage>
</organism>
<name>A0A9R1D6W8_9EURY</name>
<keyword evidence="2" id="KW-1185">Reference proteome</keyword>
<dbReference type="InterPro" id="IPR027417">
    <property type="entry name" value="P-loop_NTPase"/>
</dbReference>
<dbReference type="EMBL" id="JAHLKM010000040">
    <property type="protein sequence ID" value="MCQ4334841.1"/>
    <property type="molecule type" value="Genomic_DNA"/>
</dbReference>
<dbReference type="PANTHER" id="PTHR30121:SF6">
    <property type="entry name" value="SLR6007 PROTEIN"/>
    <property type="match status" value="1"/>
</dbReference>
<accession>A0A9R1D6W8</accession>
<reference evidence="1" key="1">
    <citation type="journal article" date="2023" name="Front. Microbiol.">
        <title>Genomic-based phylogenetic and metabolic analyses of the genus Natronomonas, and description of Natronomonas aquatica sp. nov.</title>
        <authorList>
            <person name="Garcia-Roldan A."/>
            <person name="Duran-Viseras A."/>
            <person name="de la Haba R.R."/>
            <person name="Corral P."/>
            <person name="Sanchez-Porro C."/>
            <person name="Ventosa A."/>
        </authorList>
    </citation>
    <scope>NUCLEOTIDE SEQUENCE</scope>
    <source>
        <strain evidence="1">F2-12</strain>
    </source>
</reference>
<proteinExistence type="predicted"/>
<dbReference type="Gene3D" id="3.40.50.300">
    <property type="entry name" value="P-loop containing nucleotide triphosphate hydrolases"/>
    <property type="match status" value="1"/>
</dbReference>
<protein>
    <submittedName>
        <fullName evidence="1">Transferase</fullName>
    </submittedName>
</protein>
<comment type="caution">
    <text evidence="1">The sequence shown here is derived from an EMBL/GenBank/DDBJ whole genome shotgun (WGS) entry which is preliminary data.</text>
</comment>
<evidence type="ECO:0000313" key="1">
    <source>
        <dbReference type="EMBL" id="MCQ4334841.1"/>
    </source>
</evidence>
<gene>
    <name evidence="1" type="ORF">KM295_15405</name>
</gene>
<dbReference type="Gene3D" id="1.10.8.730">
    <property type="match status" value="1"/>
</dbReference>
<dbReference type="SUPFAM" id="SSF52540">
    <property type="entry name" value="P-loop containing nucleoside triphosphate hydrolases"/>
    <property type="match status" value="1"/>
</dbReference>
<evidence type="ECO:0000313" key="2">
    <source>
        <dbReference type="Proteomes" id="UP001139494"/>
    </source>
</evidence>
<keyword evidence="1" id="KW-0808">Transferase</keyword>
<sequence length="678" mass="75963">MIEPFIRRIAEFLVSLPPIVSTEGFMFYGTFTVVSFIVVSHLISWFDAYRYEESTLDELLDTETIETAAVEYSLLEDLAKRQQDVLAPSAVEWETRAARVGEQWTTTLYIAEYPDAPKDGYLGGLFELTDVEFDLNARIVPKNQGRARNELQRVADDLRADASLEDSVRGSYLHERADTAQATYKAVESGQHVFEQELVITVRADTQAELQHSLKEVRATIREQPARLEPKTAICAQDLAIRSAAPIGPNELDRSAVALGGAVGALLASPHNATILEDGGIEFGVHKDTASPVVIDPFAREDGYAKFTVGDPGSGKSFSSKQQFIRTLARDPDRIGVVLEPLNNWNGVIDALGGRQITVGGELGLNPLEIRPTPEHVLERRGEDADLLKERRTRVMSFFRNYFAHRDIELGTRRTTLERAVDEAYDRQGITDNAETHDRASPTVRDVLDVLEEMSKSPEEFVVRVDAERETVHDDAIWLLGQLSPFDDGGQLENLGRESEFDIRNEKVLYLDLAQQGGSIGGQTSLLMELLISLVYERAKETNKEVVFVIDEARYLMKDSDTLEYLETIFRHHRHHDLSIQLITQTVDEFLAHDISKMILDQCAIKQFHKLDGMNEEIAEVFGLNHAQMRYVQTAIPGGQERGYSQALIGVDGDWRGIEVRALPHEQAVIENETLSSG</sequence>
<dbReference type="InterPro" id="IPR051162">
    <property type="entry name" value="T4SS_component"/>
</dbReference>
<dbReference type="PANTHER" id="PTHR30121">
    <property type="entry name" value="UNCHARACTERIZED PROTEIN YJGR-RELATED"/>
    <property type="match status" value="1"/>
</dbReference>
<dbReference type="Proteomes" id="UP001139494">
    <property type="component" value="Unassembled WGS sequence"/>
</dbReference>
<dbReference type="GO" id="GO:0016740">
    <property type="term" value="F:transferase activity"/>
    <property type="evidence" value="ECO:0007669"/>
    <property type="project" value="UniProtKB-KW"/>
</dbReference>